<dbReference type="GO" id="GO:0005524">
    <property type="term" value="F:ATP binding"/>
    <property type="evidence" value="ECO:0007669"/>
    <property type="project" value="UniProtKB-UniRule"/>
</dbReference>
<dbReference type="GO" id="GO:0004674">
    <property type="term" value="F:protein serine/threonine kinase activity"/>
    <property type="evidence" value="ECO:0000318"/>
    <property type="project" value="GO_Central"/>
</dbReference>
<dbReference type="SMART" id="SM00220">
    <property type="entry name" value="S_TKc"/>
    <property type="match status" value="1"/>
</dbReference>
<evidence type="ECO:0000256" key="5">
    <source>
        <dbReference type="ARBA" id="ARBA00022840"/>
    </source>
</evidence>
<evidence type="ECO:0000313" key="9">
    <source>
        <dbReference type="EMBL" id="CAK63174.1"/>
    </source>
</evidence>
<dbReference type="CDD" id="cd07834">
    <property type="entry name" value="STKc_MAPK"/>
    <property type="match status" value="1"/>
</dbReference>
<evidence type="ECO:0000313" key="10">
    <source>
        <dbReference type="Proteomes" id="UP000000600"/>
    </source>
</evidence>
<dbReference type="InterPro" id="IPR017441">
    <property type="entry name" value="Protein_kinase_ATP_BS"/>
</dbReference>
<dbReference type="InterPro" id="IPR000719">
    <property type="entry name" value="Prot_kinase_dom"/>
</dbReference>
<keyword evidence="10" id="KW-1185">Reference proteome</keyword>
<dbReference type="Gene3D" id="1.10.510.10">
    <property type="entry name" value="Transferase(Phosphotransferase) domain 1"/>
    <property type="match status" value="1"/>
</dbReference>
<feature type="domain" description="Protein kinase" evidence="8">
    <location>
        <begin position="16"/>
        <end position="315"/>
    </location>
</feature>
<dbReference type="FunFam" id="1.10.510.10:FF:000040">
    <property type="entry name" value="Mitogen-activated protein kinase"/>
    <property type="match status" value="1"/>
</dbReference>
<dbReference type="AlphaFoldDB" id="A0BXA7"/>
<evidence type="ECO:0000256" key="4">
    <source>
        <dbReference type="ARBA" id="ARBA00022777"/>
    </source>
</evidence>
<keyword evidence="5 6" id="KW-0067">ATP-binding</keyword>
<evidence type="ECO:0000256" key="1">
    <source>
        <dbReference type="ARBA" id="ARBA00022527"/>
    </source>
</evidence>
<evidence type="ECO:0000259" key="8">
    <source>
        <dbReference type="PROSITE" id="PS50011"/>
    </source>
</evidence>
<dbReference type="GO" id="GO:0035556">
    <property type="term" value="P:intracellular signal transduction"/>
    <property type="evidence" value="ECO:0000318"/>
    <property type="project" value="GO_Central"/>
</dbReference>
<evidence type="ECO:0000256" key="7">
    <source>
        <dbReference type="SAM" id="Coils"/>
    </source>
</evidence>
<dbReference type="Pfam" id="PF00069">
    <property type="entry name" value="Pkinase"/>
    <property type="match status" value="1"/>
</dbReference>
<gene>
    <name evidence="9" type="ORF">GSPATT00033027001</name>
</gene>
<dbReference type="GO" id="GO:0005634">
    <property type="term" value="C:nucleus"/>
    <property type="evidence" value="ECO:0000318"/>
    <property type="project" value="GO_Central"/>
</dbReference>
<keyword evidence="2" id="KW-0808">Transferase</keyword>
<dbReference type="SUPFAM" id="SSF56112">
    <property type="entry name" value="Protein kinase-like (PK-like)"/>
    <property type="match status" value="1"/>
</dbReference>
<dbReference type="GeneID" id="5016356"/>
<dbReference type="InParanoid" id="A0BXA7"/>
<dbReference type="RefSeq" id="XP_001430572.1">
    <property type="nucleotide sequence ID" value="XM_001430535.1"/>
</dbReference>
<dbReference type="Gene3D" id="3.30.200.20">
    <property type="entry name" value="Phosphorylase Kinase, domain 1"/>
    <property type="match status" value="1"/>
</dbReference>
<keyword evidence="7" id="KW-0175">Coiled coil</keyword>
<dbReference type="HOGENOM" id="CLU_000288_181_1_1"/>
<dbReference type="GO" id="GO:0005737">
    <property type="term" value="C:cytoplasm"/>
    <property type="evidence" value="ECO:0000318"/>
    <property type="project" value="GO_Central"/>
</dbReference>
<dbReference type="STRING" id="5888.A0BXA7"/>
<dbReference type="EMBL" id="CT868024">
    <property type="protein sequence ID" value="CAK63174.1"/>
    <property type="molecule type" value="Genomic_DNA"/>
</dbReference>
<proteinExistence type="predicted"/>
<organism evidence="9 10">
    <name type="scientific">Paramecium tetraurelia</name>
    <dbReference type="NCBI Taxonomy" id="5888"/>
    <lineage>
        <taxon>Eukaryota</taxon>
        <taxon>Sar</taxon>
        <taxon>Alveolata</taxon>
        <taxon>Ciliophora</taxon>
        <taxon>Intramacronucleata</taxon>
        <taxon>Oligohymenophorea</taxon>
        <taxon>Peniculida</taxon>
        <taxon>Parameciidae</taxon>
        <taxon>Paramecium</taxon>
    </lineage>
</organism>
<keyword evidence="3 6" id="KW-0547">Nucleotide-binding</keyword>
<protein>
    <recommendedName>
        <fullName evidence="8">Protein kinase domain-containing protein</fullName>
    </recommendedName>
</protein>
<dbReference type="KEGG" id="ptm:GSPATT00033027001"/>
<feature type="coiled-coil region" evidence="7">
    <location>
        <begin position="367"/>
        <end position="398"/>
    </location>
</feature>
<evidence type="ECO:0000256" key="6">
    <source>
        <dbReference type="PROSITE-ProRule" id="PRU10141"/>
    </source>
</evidence>
<dbReference type="InterPro" id="IPR050117">
    <property type="entry name" value="MAPK"/>
</dbReference>
<keyword evidence="4" id="KW-0418">Kinase</keyword>
<reference evidence="9 10" key="1">
    <citation type="journal article" date="2006" name="Nature">
        <title>Global trends of whole-genome duplications revealed by the ciliate Paramecium tetraurelia.</title>
        <authorList>
            <consortium name="Genoscope"/>
            <person name="Aury J.-M."/>
            <person name="Jaillon O."/>
            <person name="Duret L."/>
            <person name="Noel B."/>
            <person name="Jubin C."/>
            <person name="Porcel B.M."/>
            <person name="Segurens B."/>
            <person name="Daubin V."/>
            <person name="Anthouard V."/>
            <person name="Aiach N."/>
            <person name="Arnaiz O."/>
            <person name="Billaut A."/>
            <person name="Beisson J."/>
            <person name="Blanc I."/>
            <person name="Bouhouche K."/>
            <person name="Camara F."/>
            <person name="Duharcourt S."/>
            <person name="Guigo R."/>
            <person name="Gogendeau D."/>
            <person name="Katinka M."/>
            <person name="Keller A.-M."/>
            <person name="Kissmehl R."/>
            <person name="Klotz C."/>
            <person name="Koll F."/>
            <person name="Le Moue A."/>
            <person name="Lepere C."/>
            <person name="Malinsky S."/>
            <person name="Nowacki M."/>
            <person name="Nowak J.K."/>
            <person name="Plattner H."/>
            <person name="Poulain J."/>
            <person name="Ruiz F."/>
            <person name="Serrano V."/>
            <person name="Zagulski M."/>
            <person name="Dessen P."/>
            <person name="Betermier M."/>
            <person name="Weissenbach J."/>
            <person name="Scarpelli C."/>
            <person name="Schachter V."/>
            <person name="Sperling L."/>
            <person name="Meyer E."/>
            <person name="Cohen J."/>
            <person name="Wincker P."/>
        </authorList>
    </citation>
    <scope>NUCLEOTIDE SEQUENCE [LARGE SCALE GENOMIC DNA]</scope>
    <source>
        <strain evidence="9 10">Stock d4-2</strain>
    </source>
</reference>
<evidence type="ECO:0000256" key="3">
    <source>
        <dbReference type="ARBA" id="ARBA00022741"/>
    </source>
</evidence>
<accession>A0BXA7</accession>
<dbReference type="PROSITE" id="PS50011">
    <property type="entry name" value="PROTEIN_KINASE_DOM"/>
    <property type="match status" value="1"/>
</dbReference>
<dbReference type="FunFam" id="3.30.200.20:FF:000923">
    <property type="entry name" value="Uncharacterized protein"/>
    <property type="match status" value="1"/>
</dbReference>
<feature type="binding site" evidence="6">
    <location>
        <position position="50"/>
    </location>
    <ligand>
        <name>ATP</name>
        <dbReference type="ChEBI" id="CHEBI:30616"/>
    </ligand>
</feature>
<dbReference type="PANTHER" id="PTHR24055">
    <property type="entry name" value="MITOGEN-ACTIVATED PROTEIN KINASE"/>
    <property type="match status" value="1"/>
</dbReference>
<keyword evidence="1" id="KW-0723">Serine/threonine-protein kinase</keyword>
<dbReference type="InterPro" id="IPR011009">
    <property type="entry name" value="Kinase-like_dom_sf"/>
</dbReference>
<dbReference type="PROSITE" id="PS00107">
    <property type="entry name" value="PROTEIN_KINASE_ATP"/>
    <property type="match status" value="1"/>
</dbReference>
<name>A0BXA7_PARTE</name>
<dbReference type="OMA" id="YFSEFRD"/>
<evidence type="ECO:0000256" key="2">
    <source>
        <dbReference type="ARBA" id="ARBA00022679"/>
    </source>
</evidence>
<sequence>MNQIVSGIQFNVGPRYDVKKLLGAGAYGHVALAIDKKQTDPDYQKVAIKKLHLVRDEIDAKRVLREIRILRTMKHENILRLEHLIYDDSNKELDFGEIYLVTNYMEVDLYKIIKSGQNLTDQHFQYIMYQLIKALKYLHSANIVHRDIKPSNILATENCEICFCDFGLARQIEELEAEDNRCQNMLTEYVVTRYYRAPEVMLSSHEYSTAIDMWSLGCTFAELITRQILFKGTNYIQMIKLIFDTLGKPGEEDLGFITNLNAKKYVSSLQTKQKASIGSVIKYSNPQAIDLLDKLLEINPKKRITSAEALNHPYLEPIRDPDDEPSFEGNLDCQFENDSTIQLKDLKALILNEVNIMRQKNSEPIINVQLEIEKREQITKINQQKKQQLKQQQQKQQQQ</sequence>
<dbReference type="OrthoDB" id="192887at2759"/>
<dbReference type="eggNOG" id="KOG0660">
    <property type="taxonomic scope" value="Eukaryota"/>
</dbReference>
<dbReference type="Proteomes" id="UP000000600">
    <property type="component" value="Unassembled WGS sequence"/>
</dbReference>